<accession>A0ACB0KDA6</accession>
<name>A0ACB0KDA6_TRIPR</name>
<proteinExistence type="predicted"/>
<dbReference type="Proteomes" id="UP001177021">
    <property type="component" value="Unassembled WGS sequence"/>
</dbReference>
<gene>
    <name evidence="1" type="ORF">MILVUS5_LOCUS21038</name>
</gene>
<organism evidence="1 2">
    <name type="scientific">Trifolium pratense</name>
    <name type="common">Red clover</name>
    <dbReference type="NCBI Taxonomy" id="57577"/>
    <lineage>
        <taxon>Eukaryota</taxon>
        <taxon>Viridiplantae</taxon>
        <taxon>Streptophyta</taxon>
        <taxon>Embryophyta</taxon>
        <taxon>Tracheophyta</taxon>
        <taxon>Spermatophyta</taxon>
        <taxon>Magnoliopsida</taxon>
        <taxon>eudicotyledons</taxon>
        <taxon>Gunneridae</taxon>
        <taxon>Pentapetalae</taxon>
        <taxon>rosids</taxon>
        <taxon>fabids</taxon>
        <taxon>Fabales</taxon>
        <taxon>Fabaceae</taxon>
        <taxon>Papilionoideae</taxon>
        <taxon>50 kb inversion clade</taxon>
        <taxon>NPAAA clade</taxon>
        <taxon>Hologalegina</taxon>
        <taxon>IRL clade</taxon>
        <taxon>Trifolieae</taxon>
        <taxon>Trifolium</taxon>
    </lineage>
</organism>
<evidence type="ECO:0000313" key="1">
    <source>
        <dbReference type="EMBL" id="CAJ2653763.1"/>
    </source>
</evidence>
<comment type="caution">
    <text evidence="1">The sequence shown here is derived from an EMBL/GenBank/DDBJ whole genome shotgun (WGS) entry which is preliminary data.</text>
</comment>
<dbReference type="EMBL" id="CASHSV030000206">
    <property type="protein sequence ID" value="CAJ2653763.1"/>
    <property type="molecule type" value="Genomic_DNA"/>
</dbReference>
<sequence length="1369" mass="150394">MDVKNNTENQTSLIFAINGEKFELYNIDPSTTLLEFLRTQTPFKSVKLGCGEGGCGACIVLISKYDPLLERVEDFTASSCLTLLCSLHGCSITTSEGIGNSKHGFHPIHERFAGFHASQCGFCTPGMCVSFFGALVNAEKNNCPEPPAGFSKVTVSEAERAIAGNLCRCTGYRPIADACKSFAADVDMEDLGLNSFWRKGESNGLKVSKLPVYHHDHKNIKFPVFLKDIKHDLLLASENHRWHKPTSLKELQSLWKLNHANETRIKVVVSNTSMGYYKDNKGYDKYIDLSGIRELSHIKKDQTGIEIGAAVTISKAIEALKEESRSDSLSDFVMILKKIADHMGKVASGFIRNTASVGGNLVMAQKNNFPSDIVTILLAVDSMVHIMSGTEFEWLTLEEFLERPPLSLESVLLSIKIPCLETIRSTSSDQRNRLYFETYRASPRPLGNALPYVNAAFLVEMSSSEDSGGSMIDACRLSFSAFGNKHSIRAKNVEEFLTGKLLSFSILYEAVNLLTATIVPKDKNSKTAYCSSLAAGFVFQFFHPLIEISAGVTNCYLNGNSNLPFVKDFELKQNQKQVHHGKIPTLLSSGKQVLETGNEYHPIGEPIIKSGATLQATGEAVFVDDIPSPPNCLHGAYIYSSKPLARVRSIKLNPELVLDGVRDIISSKDIPSGGENVGAKTIFGIEPLFAEEIARCAGDRLAVVVADSQKLADMAANSSIVDYDIENLEPPILSVEDAVKRSSFFEVPPFLYPKHVGDISKGMAEADHKILSAEMKLGSQYYFYLETQTALAVPDEDNCITVYSSSQCPEFTHSTIARCLGIPENNVRVITRRVGGGFGGKAIKAIPTAISCALAAQKLCRPVRMYLNRKTDMIMAGGRHPMKITYNVGFKNDGKITALELEILVNAGIYLDISVALPHNIITALKKYNWGALSFDIKVCRTNLPSRSAMRGPGELQGSFIAEAVIENVAATLSIDVDSVRSINLHTHKSLQSFYDHCYGEPFEYTLPSIWSKLAVSANYEQRTEMVKEFNRSSIWRKRGISRVPVVYQLILRPTPGKVSILSDGSVVVEVGGIELGQGLWTKVKQMAAFALGTIQCDGSGSLLDKVRVVQADTVSLIQGGFTSGSTTSEACCEAVRLSCDILLERLKPLKEKLQEEMGSIKWEALILQAYMQSVNLSASSFYVPSNNSMMYLNYGAAVSEVEIDLLTGETKFLQTDIIYDCGQSLNPAVDLGQIEGAFVQGLGFFMLEEYETDLNGLSLADGTWNYKIPTIDTIPQQFNVQILNSGHHQHRVLSSKASGEPPLLLAASVHCATRAAIKEARKQLLSWSNLDEPDSTFQLRVPATMPVVKELSGLDIVERYLKWKLSRV</sequence>
<protein>
    <submittedName>
        <fullName evidence="1">Uncharacterized protein</fullName>
    </submittedName>
</protein>
<keyword evidence="2" id="KW-1185">Reference proteome</keyword>
<evidence type="ECO:0000313" key="2">
    <source>
        <dbReference type="Proteomes" id="UP001177021"/>
    </source>
</evidence>
<reference evidence="1" key="1">
    <citation type="submission" date="2023-10" db="EMBL/GenBank/DDBJ databases">
        <authorList>
            <person name="Rodriguez Cubillos JULIANA M."/>
            <person name="De Vega J."/>
        </authorList>
    </citation>
    <scope>NUCLEOTIDE SEQUENCE</scope>
</reference>